<feature type="compositionally biased region" description="Basic and acidic residues" evidence="1">
    <location>
        <begin position="230"/>
        <end position="243"/>
    </location>
</feature>
<dbReference type="AlphaFoldDB" id="A0A9W8UH60"/>
<dbReference type="Proteomes" id="UP001144673">
    <property type="component" value="Chromosome 3"/>
</dbReference>
<feature type="region of interest" description="Disordered" evidence="1">
    <location>
        <begin position="219"/>
        <end position="276"/>
    </location>
</feature>
<feature type="transmembrane region" description="Helical" evidence="2">
    <location>
        <begin position="135"/>
        <end position="155"/>
    </location>
</feature>
<evidence type="ECO:0000256" key="3">
    <source>
        <dbReference type="SAM" id="SignalP"/>
    </source>
</evidence>
<feature type="transmembrane region" description="Helical" evidence="2">
    <location>
        <begin position="175"/>
        <end position="198"/>
    </location>
</feature>
<comment type="caution">
    <text evidence="4">The sequence shown here is derived from an EMBL/GenBank/DDBJ whole genome shotgun (WGS) entry which is preliminary data.</text>
</comment>
<dbReference type="GeneID" id="80889703"/>
<dbReference type="EMBL" id="JAJHUN010000010">
    <property type="protein sequence ID" value="KAJ4148056.1"/>
    <property type="molecule type" value="Genomic_DNA"/>
</dbReference>
<feature type="compositionally biased region" description="Polar residues" evidence="1">
    <location>
        <begin position="244"/>
        <end position="259"/>
    </location>
</feature>
<dbReference type="KEGG" id="amus:LMH87_002544"/>
<proteinExistence type="predicted"/>
<reference evidence="4" key="1">
    <citation type="journal article" date="2023" name="Access Microbiol">
        <title>De-novo genome assembly for Akanthomyces muscarius, a biocontrol agent of insect agricultural pests.</title>
        <authorList>
            <person name="Erdos Z."/>
            <person name="Studholme D.J."/>
            <person name="Raymond B."/>
            <person name="Sharma M."/>
        </authorList>
    </citation>
    <scope>NUCLEOTIDE SEQUENCE</scope>
    <source>
        <strain evidence="4">Ve6</strain>
    </source>
</reference>
<keyword evidence="2" id="KW-0472">Membrane</keyword>
<dbReference type="Gene3D" id="1.20.58.340">
    <property type="entry name" value="Magnesium transport protein CorA, transmembrane region"/>
    <property type="match status" value="1"/>
</dbReference>
<feature type="signal peptide" evidence="3">
    <location>
        <begin position="1"/>
        <end position="31"/>
    </location>
</feature>
<gene>
    <name evidence="4" type="ORF">LMH87_002544</name>
</gene>
<keyword evidence="3" id="KW-0732">Signal</keyword>
<evidence type="ECO:0000313" key="5">
    <source>
        <dbReference type="Proteomes" id="UP001144673"/>
    </source>
</evidence>
<organism evidence="4 5">
    <name type="scientific">Akanthomyces muscarius</name>
    <name type="common">Entomopathogenic fungus</name>
    <name type="synonym">Lecanicillium muscarium</name>
    <dbReference type="NCBI Taxonomy" id="2231603"/>
    <lineage>
        <taxon>Eukaryota</taxon>
        <taxon>Fungi</taxon>
        <taxon>Dikarya</taxon>
        <taxon>Ascomycota</taxon>
        <taxon>Pezizomycotina</taxon>
        <taxon>Sordariomycetes</taxon>
        <taxon>Hypocreomycetidae</taxon>
        <taxon>Hypocreales</taxon>
        <taxon>Cordycipitaceae</taxon>
        <taxon>Akanthomyces</taxon>
    </lineage>
</organism>
<keyword evidence="5" id="KW-1185">Reference proteome</keyword>
<evidence type="ECO:0000256" key="1">
    <source>
        <dbReference type="SAM" id="MobiDB-lite"/>
    </source>
</evidence>
<sequence length="276" mass="31504">MAARGLPFTRWTATLIWLQVVVNFLWRCSSGSWFDERRRKSPPHCRWNPGFSKPPWLFNQWRMWNVFPVRRQLRNCDKSSTSTAIRGMRERRELQQNVQLFNLIAQADSLVNISLAKESREAAVASKQDSSAMKIIALLTTFFLPGGTLIATFFAMPLFDWSKPSINRIASDHFWVYWAVTAPLTLTTMAGVVTWALWHNRRIELLHLQGRDNVSASLVQNGARVTGKKKGPEGVEEKPKDKTQASISITTSCDKSSLPNIFHRRHRRAGPDTAEP</sequence>
<protein>
    <recommendedName>
        <fullName evidence="6">Integral membrane protein</fullName>
    </recommendedName>
</protein>
<accession>A0A9W8UH60</accession>
<evidence type="ECO:0000256" key="2">
    <source>
        <dbReference type="SAM" id="Phobius"/>
    </source>
</evidence>
<evidence type="ECO:0000313" key="4">
    <source>
        <dbReference type="EMBL" id="KAJ4148056.1"/>
    </source>
</evidence>
<name>A0A9W8UH60_AKAMU</name>
<feature type="chain" id="PRO_5040779687" description="Integral membrane protein" evidence="3">
    <location>
        <begin position="32"/>
        <end position="276"/>
    </location>
</feature>
<keyword evidence="2" id="KW-0812">Transmembrane</keyword>
<dbReference type="RefSeq" id="XP_056050997.1">
    <property type="nucleotide sequence ID" value="XM_056194018.1"/>
</dbReference>
<evidence type="ECO:0008006" key="6">
    <source>
        <dbReference type="Google" id="ProtNLM"/>
    </source>
</evidence>
<keyword evidence="2" id="KW-1133">Transmembrane helix</keyword>